<accession>A0AAP6Y7R3</accession>
<keyword evidence="1" id="KW-0812">Transmembrane</keyword>
<gene>
    <name evidence="2" type="ORF">HHE94_14120</name>
</gene>
<sequence length="307" mass="35216">MINTEQVSELRPPKKPTDMGKYYLKVEVDYNNLLGVKDELGADGRYYGLLLMGSMRDIFQKATVALMLTFFGILTVMQILGLFKAKSLQHFLDSFLFHPLFILGQVLLLIITFIYHQKANIPRASSVVFDRKTGNVNFPAFGGNPELVIPFDEVELYRGSLGFSLGSGMPVDSLIPKKYSKHGKRDCQYIVAFADGYDDARNLWTLLNEFMDKNKPIPYAMLPSVQYYLDKGYSMVWKGDKIGPFMDNYPLDPEIKNNYKYVFHTDIDGEKKYPMDEVNYVIAPFSDDPELLEKNIKRAYELNILLL</sequence>
<protein>
    <submittedName>
        <fullName evidence="2">Uncharacterized protein</fullName>
    </submittedName>
</protein>
<reference evidence="2 3" key="1">
    <citation type="submission" date="2020-04" db="EMBL/GenBank/DDBJ databases">
        <title>Genome sequencing and assembly of Pseudoalteromonas arctica.</title>
        <authorList>
            <person name="Cook G.M."/>
        </authorList>
    </citation>
    <scope>NUCLEOTIDE SEQUENCE [LARGE SCALE GENOMIC DNA]</scope>
    <source>
        <strain evidence="2 3">NEC-BIFX-2020_001</strain>
    </source>
</reference>
<keyword evidence="1" id="KW-0472">Membrane</keyword>
<dbReference type="Proteomes" id="UP000549590">
    <property type="component" value="Unassembled WGS sequence"/>
</dbReference>
<name>A0AAP6Y7R3_9GAMM</name>
<dbReference type="AlphaFoldDB" id="A0AAP6Y7R3"/>
<keyword evidence="1" id="KW-1133">Transmembrane helix</keyword>
<evidence type="ECO:0000313" key="2">
    <source>
        <dbReference type="EMBL" id="NMP03839.1"/>
    </source>
</evidence>
<evidence type="ECO:0000256" key="1">
    <source>
        <dbReference type="SAM" id="Phobius"/>
    </source>
</evidence>
<dbReference type="RefSeq" id="WP_169044727.1">
    <property type="nucleotide sequence ID" value="NZ_JABBYB010000008.1"/>
</dbReference>
<comment type="caution">
    <text evidence="2">The sequence shown here is derived from an EMBL/GenBank/DDBJ whole genome shotgun (WGS) entry which is preliminary data.</text>
</comment>
<proteinExistence type="predicted"/>
<feature type="transmembrane region" description="Helical" evidence="1">
    <location>
        <begin position="62"/>
        <end position="83"/>
    </location>
</feature>
<dbReference type="EMBL" id="JABBYB010000008">
    <property type="protein sequence ID" value="NMP03839.1"/>
    <property type="molecule type" value="Genomic_DNA"/>
</dbReference>
<organism evidence="2 3">
    <name type="scientific">Pseudoalteromonas arctica</name>
    <dbReference type="NCBI Taxonomy" id="394751"/>
    <lineage>
        <taxon>Bacteria</taxon>
        <taxon>Pseudomonadati</taxon>
        <taxon>Pseudomonadota</taxon>
        <taxon>Gammaproteobacteria</taxon>
        <taxon>Alteromonadales</taxon>
        <taxon>Pseudoalteromonadaceae</taxon>
        <taxon>Pseudoalteromonas</taxon>
    </lineage>
</organism>
<evidence type="ECO:0000313" key="3">
    <source>
        <dbReference type="Proteomes" id="UP000549590"/>
    </source>
</evidence>
<feature type="transmembrane region" description="Helical" evidence="1">
    <location>
        <begin position="95"/>
        <end position="115"/>
    </location>
</feature>